<evidence type="ECO:0000313" key="4">
    <source>
        <dbReference type="EMBL" id="PDW46867.1"/>
    </source>
</evidence>
<organism evidence="5 8">
    <name type="scientific">Helicobacter pylori</name>
    <name type="common">Campylobacter pylori</name>
    <dbReference type="NCBI Taxonomy" id="210"/>
    <lineage>
        <taxon>Bacteria</taxon>
        <taxon>Pseudomonadati</taxon>
        <taxon>Campylobacterota</taxon>
        <taxon>Epsilonproteobacteria</taxon>
        <taxon>Campylobacterales</taxon>
        <taxon>Helicobacteraceae</taxon>
        <taxon>Helicobacter</taxon>
    </lineage>
</organism>
<dbReference type="EMBL" id="MBGX01000036">
    <property type="protein sequence ID" value="PDW46867.1"/>
    <property type="molecule type" value="Genomic_DNA"/>
</dbReference>
<dbReference type="Proteomes" id="UP000220907">
    <property type="component" value="Unassembled WGS sequence"/>
</dbReference>
<feature type="transmembrane region" description="Helical" evidence="1">
    <location>
        <begin position="6"/>
        <end position="28"/>
    </location>
</feature>
<evidence type="ECO:0000313" key="2">
    <source>
        <dbReference type="EMBL" id="ANH47096.1"/>
    </source>
</evidence>
<dbReference type="Proteomes" id="UP000078049">
    <property type="component" value="Chromosome"/>
</dbReference>
<gene>
    <name evidence="2" type="ORF">AA973_04585</name>
    <name evidence="3" type="ORF">AM496_03215</name>
    <name evidence="5" type="ORF">BB406_05980</name>
    <name evidence="4" type="ORF">BB432_04110</name>
</gene>
<name>A0A0B2ESD6_HELPX</name>
<dbReference type="EMBL" id="LIXH01000015">
    <property type="protein sequence ID" value="KOS33903.1"/>
    <property type="molecule type" value="Genomic_DNA"/>
</dbReference>
<evidence type="ECO:0000313" key="9">
    <source>
        <dbReference type="Proteomes" id="UP000220907"/>
    </source>
</evidence>
<evidence type="ECO:0000313" key="3">
    <source>
        <dbReference type="EMBL" id="KOS33903.1"/>
    </source>
</evidence>
<evidence type="ECO:0000313" key="8">
    <source>
        <dbReference type="Proteomes" id="UP000220501"/>
    </source>
</evidence>
<keyword evidence="1" id="KW-0812">Transmembrane</keyword>
<protein>
    <submittedName>
        <fullName evidence="5">Uncharacterized protein</fullName>
    </submittedName>
</protein>
<evidence type="ECO:0000256" key="1">
    <source>
        <dbReference type="SAM" id="Phobius"/>
    </source>
</evidence>
<keyword evidence="1" id="KW-0472">Membrane</keyword>
<accession>A0A0B2ESD6</accession>
<evidence type="ECO:0000313" key="6">
    <source>
        <dbReference type="Proteomes" id="UP000037777"/>
    </source>
</evidence>
<dbReference type="EMBL" id="CP011485">
    <property type="protein sequence ID" value="ANH47096.1"/>
    <property type="molecule type" value="Genomic_DNA"/>
</dbReference>
<dbReference type="PATRIC" id="fig|210.1934.peg.1296"/>
<dbReference type="Proteomes" id="UP000037777">
    <property type="component" value="Unassembled WGS sequence"/>
</dbReference>
<dbReference type="EMBL" id="MBIN01000005">
    <property type="protein sequence ID" value="PDX09419.1"/>
    <property type="molecule type" value="Genomic_DNA"/>
</dbReference>
<evidence type="ECO:0000313" key="5">
    <source>
        <dbReference type="EMBL" id="PDX09419.1"/>
    </source>
</evidence>
<reference evidence="2 7" key="1">
    <citation type="submission" date="2014-04" db="EMBL/GenBank/DDBJ databases">
        <title>Detecting global and local adaptation in a worldwide sample of Helicobacter pylori genomes.</title>
        <authorList>
            <person name="Montano V."/>
            <person name="Didelot X."/>
            <person name="Foll M."/>
            <person name="Linz B."/>
            <person name="Reinhardt R."/>
            <person name="Suerbaum S."/>
            <person name="Moodley Y."/>
            <person name="Jensen J.D."/>
        </authorList>
    </citation>
    <scope>NUCLEOTIDE SEQUENCE [LARGE SCALE GENOMIC DNA]</scope>
    <source>
        <strain evidence="2">AusabrJ05</strain>
        <strain evidence="7">ausabrJ05</strain>
    </source>
</reference>
<keyword evidence="1" id="KW-1133">Transmembrane helix</keyword>
<reference evidence="3 6" key="2">
    <citation type="submission" date="2015-08" db="EMBL/GenBank/DDBJ databases">
        <title>Comparative genomics of Helicobacter pylori strains.</title>
        <authorList>
            <person name="Kumar N."/>
            <person name="Albert M.J."/>
            <person name="Al-Akbal H.M."/>
            <person name="Ahmed N."/>
        </authorList>
    </citation>
    <scope>NUCLEOTIDE SEQUENCE [LARGE SCALE GENOMIC DNA]</scope>
    <source>
        <strain evidence="3 6">59</strain>
    </source>
</reference>
<sequence length="32" mass="3745">MDSLEWGLLIFLILVFLIGIGYYIFMVFSSKD</sequence>
<dbReference type="AlphaFoldDB" id="A0A0B2ESD6"/>
<dbReference type="Proteomes" id="UP000220501">
    <property type="component" value="Unassembled WGS sequence"/>
</dbReference>
<evidence type="ECO:0000313" key="7">
    <source>
        <dbReference type="Proteomes" id="UP000078049"/>
    </source>
</evidence>
<proteinExistence type="predicted"/>
<reference evidence="8 9" key="3">
    <citation type="journal article" date="2017" name="Gut Pathog.">
        <title>Phylogenomics of Colombian Helicobacter pylori isolates.</title>
        <authorList>
            <person name="Gutierrez-Escobar A.J."/>
            <person name="Trujillo E."/>
            <person name="Acevedo O."/>
            <person name="Bravo M.M."/>
        </authorList>
    </citation>
    <scope>NUCLEOTIDE SEQUENCE [LARGE SCALE GENOMIC DNA]</scope>
    <source>
        <strain evidence="4 9">22151</strain>
        <strain evidence="5 8">22366</strain>
    </source>
</reference>